<evidence type="ECO:0000259" key="1">
    <source>
        <dbReference type="Pfam" id="PF23571"/>
    </source>
</evidence>
<dbReference type="Pfam" id="PF03321">
    <property type="entry name" value="GH3"/>
    <property type="match status" value="1"/>
</dbReference>
<organism evidence="3 4">
    <name type="scientific">Aequorivita iocasae</name>
    <dbReference type="NCBI Taxonomy" id="2803865"/>
    <lineage>
        <taxon>Bacteria</taxon>
        <taxon>Pseudomonadati</taxon>
        <taxon>Bacteroidota</taxon>
        <taxon>Flavobacteriia</taxon>
        <taxon>Flavobacteriales</taxon>
        <taxon>Flavobacteriaceae</taxon>
        <taxon>Aequorivita</taxon>
    </lineage>
</organism>
<sequence length="508" mass="58643">MPIPIVNSIASWFLKKRFHQIDLFLKYPIEVQEELLFNLLQKAKHTEIGREYDFSSIKTYREFSERVPVTTYEENEARIERARCGESNIFWPTPIKWFAKSSGTTNAKSKFIPVTSDSLENCHYAASKDLLCMYLNNNPNAQLFLGKSLRLGGSKQLYQENGTVFGDLSAILIDNMPFWAEFSSTPSNEVSLMGDWETKMQAIVNETIKENVTSLAGVPSWMLVLLNQVMETTGRNNLFEVWPNLEVYFHGGVNFDPYIDQYNKLLPKSDFRYYEIYNASEGFFAIQDRNENKELLLMLDYGIFYEFIPMDTYGTPNEKVIPLSEVEEGKNYAIVITTNAGLWRYKIGDTVRFTSTDPYRIKVTGRTKHHINVFGEELIIENAESALRKVSQLTKAEIVDYTAAPIFMNGKEKGAHEWIIEFKSPPADLNSFTKLLDAALQEVNSDYEAKRFNNTTLNAPKIHHARKRLFYDWLKEKNKLGGQHKVPRLSNTRDYLEELLRLNGDFQS</sequence>
<reference evidence="3 4" key="1">
    <citation type="submission" date="2021-01" db="EMBL/GenBank/DDBJ databases">
        <title>Aequorivita sp. strain KX20305, a bacterium isolated from the sediment collected at a cold seep field in South China Sea.</title>
        <authorList>
            <person name="Zhang H."/>
            <person name="Li C."/>
        </authorList>
    </citation>
    <scope>NUCLEOTIDE SEQUENCE [LARGE SCALE GENOMIC DNA]</scope>
    <source>
        <strain evidence="3 4">KX20305</strain>
    </source>
</reference>
<dbReference type="Gene3D" id="3.40.50.12780">
    <property type="entry name" value="N-terminal domain of ligase-like"/>
    <property type="match status" value="1"/>
</dbReference>
<dbReference type="Proteomes" id="UP000629420">
    <property type="component" value="Chromosome"/>
</dbReference>
<proteinExistence type="predicted"/>
<dbReference type="Pfam" id="PF23571">
    <property type="entry name" value="GH3_M"/>
    <property type="match status" value="1"/>
</dbReference>
<evidence type="ECO:0000313" key="4">
    <source>
        <dbReference type="Proteomes" id="UP000629420"/>
    </source>
</evidence>
<dbReference type="RefSeq" id="WP_202337839.1">
    <property type="nucleotide sequence ID" value="NZ_CP068439.1"/>
</dbReference>
<dbReference type="InterPro" id="IPR055378">
    <property type="entry name" value="GH3_C"/>
</dbReference>
<dbReference type="SUPFAM" id="SSF56801">
    <property type="entry name" value="Acetyl-CoA synthetase-like"/>
    <property type="match status" value="1"/>
</dbReference>
<feature type="domain" description="GH3 middle" evidence="1">
    <location>
        <begin position="297"/>
        <end position="366"/>
    </location>
</feature>
<protein>
    <submittedName>
        <fullName evidence="3">GH3 auxin-responsive promoter family protein</fullName>
    </submittedName>
</protein>
<dbReference type="InterPro" id="IPR004993">
    <property type="entry name" value="GH3"/>
</dbReference>
<evidence type="ECO:0000313" key="3">
    <source>
        <dbReference type="EMBL" id="QQX77952.1"/>
    </source>
</evidence>
<keyword evidence="4" id="KW-1185">Reference proteome</keyword>
<dbReference type="Pfam" id="PF23572">
    <property type="entry name" value="GH3_C"/>
    <property type="match status" value="1"/>
</dbReference>
<dbReference type="InterPro" id="IPR055377">
    <property type="entry name" value="GH3_M"/>
</dbReference>
<evidence type="ECO:0000259" key="2">
    <source>
        <dbReference type="Pfam" id="PF23572"/>
    </source>
</evidence>
<name>A0ABX7DVX8_9FLAO</name>
<dbReference type="InterPro" id="IPR042099">
    <property type="entry name" value="ANL_N_sf"/>
</dbReference>
<dbReference type="EMBL" id="CP068439">
    <property type="protein sequence ID" value="QQX77952.1"/>
    <property type="molecule type" value="Genomic_DNA"/>
</dbReference>
<gene>
    <name evidence="3" type="ORF">JK629_06740</name>
</gene>
<dbReference type="PANTHER" id="PTHR31901:SF9">
    <property type="entry name" value="GH3 DOMAIN-CONTAINING PROTEIN"/>
    <property type="match status" value="1"/>
</dbReference>
<feature type="domain" description="GH3 C-terminal" evidence="2">
    <location>
        <begin position="381"/>
        <end position="493"/>
    </location>
</feature>
<dbReference type="PANTHER" id="PTHR31901">
    <property type="entry name" value="GH3 DOMAIN-CONTAINING PROTEIN"/>
    <property type="match status" value="1"/>
</dbReference>
<accession>A0ABX7DVX8</accession>